<comment type="caution">
    <text evidence="1">The sequence shown here is derived from an EMBL/GenBank/DDBJ whole genome shotgun (WGS) entry which is preliminary data.</text>
</comment>
<evidence type="ECO:0000313" key="2">
    <source>
        <dbReference type="Proteomes" id="UP000548867"/>
    </source>
</evidence>
<dbReference type="AlphaFoldDB" id="A0A7W6CD32"/>
<evidence type="ECO:0000313" key="1">
    <source>
        <dbReference type="EMBL" id="MBB3953597.1"/>
    </source>
</evidence>
<reference evidence="1 2" key="1">
    <citation type="submission" date="2020-08" db="EMBL/GenBank/DDBJ databases">
        <title>Genomic Encyclopedia of Type Strains, Phase IV (KMG-IV): sequencing the most valuable type-strain genomes for metagenomic binning, comparative biology and taxonomic classification.</title>
        <authorList>
            <person name="Goeker M."/>
        </authorList>
    </citation>
    <scope>NUCLEOTIDE SEQUENCE [LARGE SCALE GENOMIC DNA]</scope>
    <source>
        <strain evidence="1 2">DSM 27057</strain>
    </source>
</reference>
<organism evidence="1 2">
    <name type="scientific">Novosphingobium sediminicola</name>
    <dbReference type="NCBI Taxonomy" id="563162"/>
    <lineage>
        <taxon>Bacteria</taxon>
        <taxon>Pseudomonadati</taxon>
        <taxon>Pseudomonadota</taxon>
        <taxon>Alphaproteobacteria</taxon>
        <taxon>Sphingomonadales</taxon>
        <taxon>Sphingomonadaceae</taxon>
        <taxon>Novosphingobium</taxon>
    </lineage>
</organism>
<dbReference type="Proteomes" id="UP000548867">
    <property type="component" value="Unassembled WGS sequence"/>
</dbReference>
<protein>
    <submittedName>
        <fullName evidence="1">Uncharacterized protein</fullName>
    </submittedName>
</protein>
<dbReference type="EMBL" id="JACIDX010000001">
    <property type="protein sequence ID" value="MBB3953597.1"/>
    <property type="molecule type" value="Genomic_DNA"/>
</dbReference>
<sequence length="87" mass="9490">MSAPKLTSLIRQNGQSLVRRAVDTIIVQDKAGDQQRISLPRKLAGFALTKLATRSVPGAILVGGVLLAKHLHDRKQEHKKDKDEGAK</sequence>
<proteinExistence type="predicted"/>
<name>A0A7W6CD32_9SPHN</name>
<gene>
    <name evidence="1" type="ORF">GGR38_000509</name>
</gene>
<dbReference type="RefSeq" id="WP_183622272.1">
    <property type="nucleotide sequence ID" value="NZ_JACIDX010000001.1"/>
</dbReference>
<accession>A0A7W6CD32</accession>
<keyword evidence="2" id="KW-1185">Reference proteome</keyword>